<keyword evidence="9" id="KW-1185">Reference proteome</keyword>
<dbReference type="AlphaFoldDB" id="A0A084QTD7"/>
<keyword evidence="3 6" id="KW-1133">Transmembrane helix</keyword>
<feature type="transmembrane region" description="Helical" evidence="6">
    <location>
        <begin position="209"/>
        <end position="227"/>
    </location>
</feature>
<feature type="domain" description="Rhodopsin" evidence="7">
    <location>
        <begin position="44"/>
        <end position="222"/>
    </location>
</feature>
<dbReference type="EMBL" id="KL660233">
    <property type="protein sequence ID" value="KFA67222.1"/>
    <property type="molecule type" value="Genomic_DNA"/>
</dbReference>
<sequence length="272" mass="30808">MSNSSFVSNPNGSRPNFETLSSLQAVTYTLCVILTSITFTVVLLRLWTNYRKLAKLTFDDSDIFLAFSDRSAASTARHAWDVPRSAIDASWIQRGAILSTIWGPAMWFAKTAILTMYARIFSPLAWMQLCCYFAMGFLFCAFWALVPLSILYNFPHKGEQWDLPMMMGGMSTHLLFAIVGLISVVADVLIVVLPLPTLLRLQMSWKRRLGLSLMFLTAAMYVLRAHGLTWPDLADVGRCIVSGCVVFYLRMLLWRNREADLTWNFAACWLTV</sequence>
<evidence type="ECO:0000256" key="5">
    <source>
        <dbReference type="ARBA" id="ARBA00038359"/>
    </source>
</evidence>
<dbReference type="Proteomes" id="UP000028524">
    <property type="component" value="Unassembled WGS sequence"/>
</dbReference>
<dbReference type="PANTHER" id="PTHR33048:SF47">
    <property type="entry name" value="INTEGRAL MEMBRANE PROTEIN-RELATED"/>
    <property type="match status" value="1"/>
</dbReference>
<evidence type="ECO:0000256" key="6">
    <source>
        <dbReference type="SAM" id="Phobius"/>
    </source>
</evidence>
<feature type="transmembrane region" description="Helical" evidence="6">
    <location>
        <begin position="174"/>
        <end position="197"/>
    </location>
</feature>
<protein>
    <recommendedName>
        <fullName evidence="7">Rhodopsin domain-containing protein</fullName>
    </recommendedName>
</protein>
<evidence type="ECO:0000256" key="2">
    <source>
        <dbReference type="ARBA" id="ARBA00022692"/>
    </source>
</evidence>
<evidence type="ECO:0000259" key="7">
    <source>
        <dbReference type="Pfam" id="PF20684"/>
    </source>
</evidence>
<proteinExistence type="inferred from homology"/>
<dbReference type="Pfam" id="PF20684">
    <property type="entry name" value="Fung_rhodopsin"/>
    <property type="match status" value="1"/>
</dbReference>
<keyword evidence="2 6" id="KW-0812">Transmembrane</keyword>
<comment type="similarity">
    <text evidence="5">Belongs to the SAT4 family.</text>
</comment>
<evidence type="ECO:0000256" key="4">
    <source>
        <dbReference type="ARBA" id="ARBA00023136"/>
    </source>
</evidence>
<dbReference type="OrthoDB" id="5342292at2759"/>
<keyword evidence="4 6" id="KW-0472">Membrane</keyword>
<evidence type="ECO:0000313" key="8">
    <source>
        <dbReference type="EMBL" id="KFA67222.1"/>
    </source>
</evidence>
<evidence type="ECO:0000256" key="3">
    <source>
        <dbReference type="ARBA" id="ARBA00022989"/>
    </source>
</evidence>
<dbReference type="PANTHER" id="PTHR33048">
    <property type="entry name" value="PTH11-LIKE INTEGRAL MEMBRANE PROTEIN (AFU_ORTHOLOGUE AFUA_5G11245)"/>
    <property type="match status" value="1"/>
</dbReference>
<dbReference type="InterPro" id="IPR049326">
    <property type="entry name" value="Rhodopsin_dom_fungi"/>
</dbReference>
<evidence type="ECO:0000256" key="1">
    <source>
        <dbReference type="ARBA" id="ARBA00004141"/>
    </source>
</evidence>
<feature type="transmembrane region" description="Helical" evidence="6">
    <location>
        <begin position="129"/>
        <end position="154"/>
    </location>
</feature>
<dbReference type="InterPro" id="IPR052337">
    <property type="entry name" value="SAT4-like"/>
</dbReference>
<reference evidence="8 9" key="1">
    <citation type="journal article" date="2014" name="BMC Genomics">
        <title>Comparative genome sequencing reveals chemotype-specific gene clusters in the toxigenic black mold Stachybotrys.</title>
        <authorList>
            <person name="Semeiks J."/>
            <person name="Borek D."/>
            <person name="Otwinowski Z."/>
            <person name="Grishin N.V."/>
        </authorList>
    </citation>
    <scope>NUCLEOTIDE SEQUENCE [LARGE SCALE GENOMIC DNA]</scope>
    <source>
        <strain evidence="8 9">IBT 40285</strain>
    </source>
</reference>
<comment type="subcellular location">
    <subcellularLocation>
        <location evidence="1">Membrane</location>
        <topology evidence="1">Multi-pass membrane protein</topology>
    </subcellularLocation>
</comment>
<dbReference type="HOGENOM" id="CLU_028200_12_8_1"/>
<feature type="transmembrane region" description="Helical" evidence="6">
    <location>
        <begin position="233"/>
        <end position="253"/>
    </location>
</feature>
<gene>
    <name evidence="8" type="ORF">S40285_06302</name>
</gene>
<feature type="transmembrane region" description="Helical" evidence="6">
    <location>
        <begin position="25"/>
        <end position="47"/>
    </location>
</feature>
<dbReference type="InParanoid" id="A0A084QTD7"/>
<dbReference type="GO" id="GO:0016020">
    <property type="term" value="C:membrane"/>
    <property type="evidence" value="ECO:0007669"/>
    <property type="project" value="UniProtKB-SubCell"/>
</dbReference>
<accession>A0A084QTD7</accession>
<name>A0A084QTD7_STAC4</name>
<evidence type="ECO:0000313" key="9">
    <source>
        <dbReference type="Proteomes" id="UP000028524"/>
    </source>
</evidence>
<organism evidence="8 9">
    <name type="scientific">Stachybotrys chlorohalonatus (strain IBT 40285)</name>
    <dbReference type="NCBI Taxonomy" id="1283841"/>
    <lineage>
        <taxon>Eukaryota</taxon>
        <taxon>Fungi</taxon>
        <taxon>Dikarya</taxon>
        <taxon>Ascomycota</taxon>
        <taxon>Pezizomycotina</taxon>
        <taxon>Sordariomycetes</taxon>
        <taxon>Hypocreomycetidae</taxon>
        <taxon>Hypocreales</taxon>
        <taxon>Stachybotryaceae</taxon>
        <taxon>Stachybotrys</taxon>
    </lineage>
</organism>